<evidence type="ECO:0000313" key="6">
    <source>
        <dbReference type="Proteomes" id="UP000503349"/>
    </source>
</evidence>
<protein>
    <submittedName>
        <fullName evidence="5">SH3 domain-containing protein 19 Kryn</fullName>
    </submittedName>
</protein>
<feature type="compositionally biased region" description="Pro residues" evidence="3">
    <location>
        <begin position="517"/>
        <end position="533"/>
    </location>
</feature>
<accession>A0A6G1Q670</accession>
<feature type="domain" description="SH3" evidence="4">
    <location>
        <begin position="1056"/>
        <end position="1113"/>
    </location>
</feature>
<dbReference type="EMBL" id="CM015724">
    <property type="protein sequence ID" value="KAF3698045.1"/>
    <property type="molecule type" value="Genomic_DNA"/>
</dbReference>
<dbReference type="InterPro" id="IPR050670">
    <property type="entry name" value="STAM"/>
</dbReference>
<feature type="region of interest" description="Disordered" evidence="3">
    <location>
        <begin position="1"/>
        <end position="206"/>
    </location>
</feature>
<dbReference type="PROSITE" id="PS50002">
    <property type="entry name" value="SH3"/>
    <property type="match status" value="3"/>
</dbReference>
<reference evidence="5 6" key="1">
    <citation type="submission" date="2019-02" db="EMBL/GenBank/DDBJ databases">
        <title>Opniocepnalus argus genome.</title>
        <authorList>
            <person name="Zhou C."/>
            <person name="Xiao S."/>
        </authorList>
    </citation>
    <scope>NUCLEOTIDE SEQUENCE [LARGE SCALE GENOMIC DNA]</scope>
    <source>
        <strain evidence="5">OARG1902GOOAL</strain>
        <tissue evidence="5">Muscle</tissue>
    </source>
</reference>
<feature type="compositionally biased region" description="Polar residues" evidence="3">
    <location>
        <begin position="167"/>
        <end position="179"/>
    </location>
</feature>
<evidence type="ECO:0000256" key="2">
    <source>
        <dbReference type="PROSITE-ProRule" id="PRU00192"/>
    </source>
</evidence>
<feature type="compositionally biased region" description="Polar residues" evidence="3">
    <location>
        <begin position="566"/>
        <end position="580"/>
    </location>
</feature>
<evidence type="ECO:0000259" key="4">
    <source>
        <dbReference type="PROSITE" id="PS50002"/>
    </source>
</evidence>
<sequence>MAEARSEEDEENMMRDTREQVVRRQPNRGRPDRRKPENRHSQGPLSSIRAVIKRTSTRSTSLSETSRDRDRERDRERDRDRRRPEITILSAEPLSSTSWFPGASAGFPPPPPPAAQIWGSTIPPSIQAPPSYEEVIREKTQEQVLLPSSSTSCSSSSSLDLVSTTTIATQTDPGSAPDSQDSKVRQPLRPPRPPLPYPPKYSHADDVNTTVTTTSQSTLTSQTSDSVVPNTLPEKVKHTTSHTQCCELLNDFCSPLTSTTGAQTDQTPAVVVEASPATSPHVVLERPRPRPRTKLGARPISNEVKVQTLVKLREDGLATIAARAGSDCAIQGVSQGKYFQELLEAFSSDDWGFPECRSDSSDNSQSESDERDEAEEEAHMATLKARIQAFEQQQQQQVGDESCGENNNTDLVGPKRPEPKPRPRLQGQPAKSVPPTIAPKPKNVSSTPKPSSKGFWEEGGLEPTKTPSTDINPKPQTTPEASPSSIPRSTPPPQSCKSSEKPSVTPKPQSATEAPPSSFPSPASAPVPAPRPLLPKLTPSFSDLPSSSNPKPPPRPAAAPRASMGSPHTENSISAGNATPSLPPRPLMEISRSKTESQAGSDETQDTTNQPVKVGSVRPGILNKPAVLISPRRASAPTLAPKPSGASTTPPDLNPIPAKSAAATPGPAPRPLGLTPAPVPGLKPPSPAPAPALRKGPVIQSKAEAASTANSTDPPLPPRPSSAKFLPLRPPPMKSTPERPPPPVINLTSNLIPAASKTSPASSVGQSGQTGSSPPSVTASQTQRVPKRGPPLPPRPKPGHPLYNSYVKQEVLIVLDDASPTPSEHLSVEGKSQTPVTPLISQSQCLLDLDTQPDPVLSQDSQSKPAFENLSLLDSESILPLHPTEQKEQQNLPPLSGPRCRALFDFEGEDNDELTFSQGDFIALLELISEEWGRGQIHGRIGIFPLKFTKVVEPLPPVSSPGETMKTTSTNTAVIETAPKSCENPNSKAGEWVVALFDFPGQTPEDLSFQKGAMIHVTEHIDAEWRRGRLDGREGLYPAAFTQPCQVQPVPGQQPAVKGVAKALFDFTAESQDELTLKVGDIISHVESVDEQWMLGVVDGKRGMVPKNYISLL</sequence>
<feature type="compositionally biased region" description="Basic and acidic residues" evidence="3">
    <location>
        <begin position="65"/>
        <end position="85"/>
    </location>
</feature>
<feature type="compositionally biased region" description="Acidic residues" evidence="3">
    <location>
        <begin position="1"/>
        <end position="11"/>
    </location>
</feature>
<dbReference type="GO" id="GO:0033565">
    <property type="term" value="C:ESCRT-0 complex"/>
    <property type="evidence" value="ECO:0007669"/>
    <property type="project" value="TreeGrafter"/>
</dbReference>
<dbReference type="AlphaFoldDB" id="A0A6G1Q670"/>
<dbReference type="Pfam" id="PF00018">
    <property type="entry name" value="SH3_1"/>
    <property type="match status" value="3"/>
</dbReference>
<gene>
    <name evidence="5" type="ORF">EXN66_Car013726</name>
</gene>
<feature type="compositionally biased region" description="Acidic residues" evidence="3">
    <location>
        <begin position="367"/>
        <end position="376"/>
    </location>
</feature>
<feature type="compositionally biased region" description="Pro residues" evidence="3">
    <location>
        <begin position="728"/>
        <end position="744"/>
    </location>
</feature>
<feature type="domain" description="SH3" evidence="4">
    <location>
        <begin position="988"/>
        <end position="1047"/>
    </location>
</feature>
<feature type="compositionally biased region" description="Low complexity" evidence="3">
    <location>
        <begin position="762"/>
        <end position="778"/>
    </location>
</feature>
<feature type="compositionally biased region" description="Basic and acidic residues" evidence="3">
    <location>
        <begin position="12"/>
        <end position="22"/>
    </location>
</feature>
<dbReference type="InterPro" id="IPR001452">
    <property type="entry name" value="SH3_domain"/>
</dbReference>
<dbReference type="PRINTS" id="PR00452">
    <property type="entry name" value="SH3DOMAIN"/>
</dbReference>
<feature type="compositionally biased region" description="Polar residues" evidence="3">
    <location>
        <begin position="465"/>
        <end position="481"/>
    </location>
</feature>
<dbReference type="GO" id="GO:0043328">
    <property type="term" value="P:protein transport to vacuole involved in ubiquitin-dependent protein catabolic process via the multivesicular body sorting pathway"/>
    <property type="evidence" value="ECO:0007669"/>
    <property type="project" value="TreeGrafter"/>
</dbReference>
<dbReference type="SUPFAM" id="SSF50044">
    <property type="entry name" value="SH3-domain"/>
    <property type="match status" value="3"/>
</dbReference>
<dbReference type="Proteomes" id="UP000503349">
    <property type="component" value="Chromosome 13"/>
</dbReference>
<feature type="compositionally biased region" description="Pro residues" evidence="3">
    <location>
        <begin position="188"/>
        <end position="199"/>
    </location>
</feature>
<dbReference type="SMART" id="SM00326">
    <property type="entry name" value="SH3"/>
    <property type="match status" value="3"/>
</dbReference>
<dbReference type="InterPro" id="IPR036028">
    <property type="entry name" value="SH3-like_dom_sf"/>
</dbReference>
<keyword evidence="6" id="KW-1185">Reference proteome</keyword>
<feature type="compositionally biased region" description="Polar residues" evidence="3">
    <location>
        <begin position="746"/>
        <end position="761"/>
    </location>
</feature>
<dbReference type="Gene3D" id="2.30.30.40">
    <property type="entry name" value="SH3 Domains"/>
    <property type="match status" value="3"/>
</dbReference>
<feature type="compositionally biased region" description="Polar residues" evidence="3">
    <location>
        <begin position="596"/>
        <end position="611"/>
    </location>
</feature>
<evidence type="ECO:0000256" key="3">
    <source>
        <dbReference type="SAM" id="MobiDB-lite"/>
    </source>
</evidence>
<proteinExistence type="predicted"/>
<dbReference type="PANTHER" id="PTHR45929">
    <property type="entry name" value="JAK PATHWAY SIGNAL TRANSDUCTION ADAPTOR MOLECULE"/>
    <property type="match status" value="1"/>
</dbReference>
<feature type="compositionally biased region" description="Low complexity" evidence="3">
    <location>
        <begin position="145"/>
        <end position="166"/>
    </location>
</feature>
<dbReference type="PRINTS" id="PR00499">
    <property type="entry name" value="P67PHOX"/>
</dbReference>
<dbReference type="PANTHER" id="PTHR45929:SF2">
    <property type="entry name" value="SIGNAL TRANSDUCING ADAPTER MOLECULE 1"/>
    <property type="match status" value="1"/>
</dbReference>
<feature type="region of interest" description="Disordered" evidence="3">
    <location>
        <begin position="274"/>
        <end position="296"/>
    </location>
</feature>
<keyword evidence="1 2" id="KW-0728">SH3 domain</keyword>
<feature type="region of interest" description="Disordered" evidence="3">
    <location>
        <begin position="350"/>
        <end position="804"/>
    </location>
</feature>
<organism evidence="5 6">
    <name type="scientific">Channa argus</name>
    <name type="common">Northern snakehead</name>
    <name type="synonym">Ophicephalus argus</name>
    <dbReference type="NCBI Taxonomy" id="215402"/>
    <lineage>
        <taxon>Eukaryota</taxon>
        <taxon>Metazoa</taxon>
        <taxon>Chordata</taxon>
        <taxon>Craniata</taxon>
        <taxon>Vertebrata</taxon>
        <taxon>Euteleostomi</taxon>
        <taxon>Actinopterygii</taxon>
        <taxon>Neopterygii</taxon>
        <taxon>Teleostei</taxon>
        <taxon>Neoteleostei</taxon>
        <taxon>Acanthomorphata</taxon>
        <taxon>Anabantaria</taxon>
        <taxon>Anabantiformes</taxon>
        <taxon>Channoidei</taxon>
        <taxon>Channidae</taxon>
        <taxon>Channa</taxon>
    </lineage>
</organism>
<name>A0A6G1Q670_CHAAH</name>
<evidence type="ECO:0000256" key="1">
    <source>
        <dbReference type="ARBA" id="ARBA00022443"/>
    </source>
</evidence>
<reference evidence="6" key="2">
    <citation type="submission" date="2019-02" db="EMBL/GenBank/DDBJ databases">
        <title>Opniocepnalus argus Var Kimnra genome.</title>
        <authorList>
            <person name="Zhou C."/>
            <person name="Xiao S."/>
        </authorList>
    </citation>
    <scope>NUCLEOTIDE SEQUENCE [LARGE SCALE GENOMIC DNA]</scope>
</reference>
<feature type="domain" description="SH3" evidence="4">
    <location>
        <begin position="895"/>
        <end position="954"/>
    </location>
</feature>
<dbReference type="OrthoDB" id="27823at2759"/>
<feature type="compositionally biased region" description="Pro residues" evidence="3">
    <location>
        <begin position="677"/>
        <end position="690"/>
    </location>
</feature>
<evidence type="ECO:0000313" key="5">
    <source>
        <dbReference type="EMBL" id="KAF3698045.1"/>
    </source>
</evidence>